<keyword evidence="4" id="KW-1185">Reference proteome</keyword>
<dbReference type="Proteomes" id="UP000320314">
    <property type="component" value="Unassembled WGS sequence"/>
</dbReference>
<dbReference type="SUPFAM" id="SSF55729">
    <property type="entry name" value="Acyl-CoA N-acyltransferases (Nat)"/>
    <property type="match status" value="1"/>
</dbReference>
<name>A0A506TVP7_9HYPH</name>
<sequence>MGRCIRFRRCRRARVHSSILDDRSRCVQSCRPTLFMTLHSYRFIAACEERFDFRSAEYRALFEASGANAFQHPIWLAQLHERLVGDGACEAVTITVRHRRDGTLALVLPMVRRRAGGMKLVEFADMRVTDYAAAVCDRETLKSIADDEEIHRAIRAELKPFDVLRIAKLHECTADDLCRILDAGSLRRMKTSAYACELPGNFDAWRDAKMRRSFRRDLDKKTRQLHRRGATTFETVRDGEEIARTLEAMRAFRASRFRSEEQAAGDLLRSRDHREFYLAVAREGAAQYARMYRICVDGRIVACAMGLSHAGALLVVLIGFDQAEFGRQSVGSLLFQHIGRDCIERGDRLLDFTIGDEAYKSYFGAEQRPLFTLSKVRTPTGLIADVATERLPFVKEWARSVLDH</sequence>
<dbReference type="GO" id="GO:0016740">
    <property type="term" value="F:transferase activity"/>
    <property type="evidence" value="ECO:0007669"/>
    <property type="project" value="UniProtKB-KW"/>
</dbReference>
<feature type="transmembrane region" description="Helical" evidence="1">
    <location>
        <begin position="300"/>
        <end position="320"/>
    </location>
</feature>
<feature type="domain" description="BioF2-like acetyltransferase" evidence="2">
    <location>
        <begin position="212"/>
        <end position="361"/>
    </location>
</feature>
<evidence type="ECO:0000259" key="2">
    <source>
        <dbReference type="Pfam" id="PF13480"/>
    </source>
</evidence>
<evidence type="ECO:0000313" key="3">
    <source>
        <dbReference type="EMBL" id="TPW26143.1"/>
    </source>
</evidence>
<dbReference type="Pfam" id="PF13480">
    <property type="entry name" value="Acetyltransf_6"/>
    <property type="match status" value="1"/>
</dbReference>
<reference evidence="3 4" key="1">
    <citation type="submission" date="2019-06" db="EMBL/GenBank/DDBJ databases">
        <authorList>
            <person name="Li M."/>
        </authorList>
    </citation>
    <scope>NUCLEOTIDE SEQUENCE [LARGE SCALE GENOMIC DNA]</scope>
    <source>
        <strain evidence="3 4">BGMRC6574</strain>
    </source>
</reference>
<dbReference type="InterPro" id="IPR016181">
    <property type="entry name" value="Acyl_CoA_acyltransferase"/>
</dbReference>
<dbReference type="OrthoDB" id="8193702at2"/>
<keyword evidence="1" id="KW-1133">Transmembrane helix</keyword>
<protein>
    <submittedName>
        <fullName evidence="3">GNAT family N-acetyltransferase</fullName>
    </submittedName>
</protein>
<organism evidence="3 4">
    <name type="scientific">Pararhizobium mangrovi</name>
    <dbReference type="NCBI Taxonomy" id="2590452"/>
    <lineage>
        <taxon>Bacteria</taxon>
        <taxon>Pseudomonadati</taxon>
        <taxon>Pseudomonadota</taxon>
        <taxon>Alphaproteobacteria</taxon>
        <taxon>Hyphomicrobiales</taxon>
        <taxon>Rhizobiaceae</taxon>
        <taxon>Rhizobium/Agrobacterium group</taxon>
        <taxon>Pararhizobium</taxon>
    </lineage>
</organism>
<dbReference type="AlphaFoldDB" id="A0A506TVP7"/>
<keyword evidence="3" id="KW-0808">Transferase</keyword>
<dbReference type="Gene3D" id="3.40.630.30">
    <property type="match status" value="1"/>
</dbReference>
<evidence type="ECO:0000256" key="1">
    <source>
        <dbReference type="SAM" id="Phobius"/>
    </source>
</evidence>
<accession>A0A506TVP7</accession>
<gene>
    <name evidence="3" type="ORF">FJU11_16085</name>
</gene>
<keyword evidence="1" id="KW-0472">Membrane</keyword>
<evidence type="ECO:0000313" key="4">
    <source>
        <dbReference type="Proteomes" id="UP000320314"/>
    </source>
</evidence>
<keyword evidence="1" id="KW-0812">Transmembrane</keyword>
<proteinExistence type="predicted"/>
<dbReference type="EMBL" id="VHLH01000036">
    <property type="protein sequence ID" value="TPW26143.1"/>
    <property type="molecule type" value="Genomic_DNA"/>
</dbReference>
<comment type="caution">
    <text evidence="3">The sequence shown here is derived from an EMBL/GenBank/DDBJ whole genome shotgun (WGS) entry which is preliminary data.</text>
</comment>
<dbReference type="InterPro" id="IPR038740">
    <property type="entry name" value="BioF2-like_GNAT_dom"/>
</dbReference>